<dbReference type="SUPFAM" id="SSF56042">
    <property type="entry name" value="PurM C-terminal domain-like"/>
    <property type="match status" value="1"/>
</dbReference>
<dbReference type="InterPro" id="IPR036676">
    <property type="entry name" value="PurM-like_C_sf"/>
</dbReference>
<dbReference type="GO" id="GO:0004641">
    <property type="term" value="F:phosphoribosylformylglycinamidine cyclo-ligase activity"/>
    <property type="evidence" value="ECO:0007669"/>
    <property type="project" value="UniProtKB-EC"/>
</dbReference>
<evidence type="ECO:0000313" key="3">
    <source>
        <dbReference type="Proteomes" id="UP000092504"/>
    </source>
</evidence>
<accession>A0A1B8P3G2</accession>
<dbReference type="AlphaFoldDB" id="A0A1B8P3G2"/>
<name>A0A1B8P3G2_HALEL</name>
<organism evidence="2 3">
    <name type="scientific">Halomonas elongata</name>
    <dbReference type="NCBI Taxonomy" id="2746"/>
    <lineage>
        <taxon>Bacteria</taxon>
        <taxon>Pseudomonadati</taxon>
        <taxon>Pseudomonadota</taxon>
        <taxon>Gammaproteobacteria</taxon>
        <taxon>Oceanospirillales</taxon>
        <taxon>Halomonadaceae</taxon>
        <taxon>Halomonas</taxon>
    </lineage>
</organism>
<gene>
    <name evidence="2" type="primary">purM_2</name>
    <name evidence="2" type="ORF">A8U91_01119</name>
</gene>
<dbReference type="InterPro" id="IPR010918">
    <property type="entry name" value="PurM-like_C_dom"/>
</dbReference>
<protein>
    <submittedName>
        <fullName evidence="2">Phosphoribosylformylglycinamidine cyclo-ligase</fullName>
        <ecNumber evidence="2">6.3.3.1</ecNumber>
    </submittedName>
</protein>
<dbReference type="Proteomes" id="UP000092504">
    <property type="component" value="Unassembled WGS sequence"/>
</dbReference>
<evidence type="ECO:0000313" key="2">
    <source>
        <dbReference type="EMBL" id="OBX36772.1"/>
    </source>
</evidence>
<keyword evidence="2" id="KW-0436">Ligase</keyword>
<comment type="caution">
    <text evidence="2">The sequence shown here is derived from an EMBL/GenBank/DDBJ whole genome shotgun (WGS) entry which is preliminary data.</text>
</comment>
<proteinExistence type="predicted"/>
<dbReference type="EMBL" id="MAJD01000001">
    <property type="protein sequence ID" value="OBX36772.1"/>
    <property type="molecule type" value="Genomic_DNA"/>
</dbReference>
<dbReference type="PATRIC" id="fig|2746.7.peg.1152"/>
<evidence type="ECO:0000259" key="1">
    <source>
        <dbReference type="Pfam" id="PF02769"/>
    </source>
</evidence>
<dbReference type="Pfam" id="PF02769">
    <property type="entry name" value="AIRS_C"/>
    <property type="match status" value="1"/>
</dbReference>
<reference evidence="2 3" key="1">
    <citation type="submission" date="2016-06" db="EMBL/GenBank/DDBJ databases">
        <title>Genome sequence of halotolerant plant growth promoting strain of Halomonas elongata HEK1 isolated from salterns of Rann of Kutch, Gujarat, India.</title>
        <authorList>
            <person name="Gaba S."/>
            <person name="Singh R.N."/>
            <person name="Abrol S."/>
            <person name="Kaushik R."/>
            <person name="Saxena A.K."/>
        </authorList>
    </citation>
    <scope>NUCLEOTIDE SEQUENCE [LARGE SCALE GENOMIC DNA]</scope>
    <source>
        <strain evidence="2 3">HEK1</strain>
    </source>
</reference>
<dbReference type="Gene3D" id="3.90.650.10">
    <property type="entry name" value="PurM-like C-terminal domain"/>
    <property type="match status" value="1"/>
</dbReference>
<feature type="domain" description="PurM-like C-terminal" evidence="1">
    <location>
        <begin position="1"/>
        <end position="45"/>
    </location>
</feature>
<dbReference type="EC" id="6.3.3.1" evidence="2"/>
<sequence length="57" mass="6270">MHRVLNCGIGMVLVVPADRADQARAHLQALGETVYRIGDIVARGENDDAVRLENLKE</sequence>